<accession>A0A8S1YI67</accession>
<proteinExistence type="predicted"/>
<protein>
    <submittedName>
        <fullName evidence="1">Uncharacterized protein</fullName>
    </submittedName>
</protein>
<organism evidence="1 2">
    <name type="scientific">Paramecium pentaurelia</name>
    <dbReference type="NCBI Taxonomy" id="43138"/>
    <lineage>
        <taxon>Eukaryota</taxon>
        <taxon>Sar</taxon>
        <taxon>Alveolata</taxon>
        <taxon>Ciliophora</taxon>
        <taxon>Intramacronucleata</taxon>
        <taxon>Oligohymenophorea</taxon>
        <taxon>Peniculida</taxon>
        <taxon>Parameciidae</taxon>
        <taxon>Paramecium</taxon>
    </lineage>
</organism>
<comment type="caution">
    <text evidence="1">The sequence shown here is derived from an EMBL/GenBank/DDBJ whole genome shotgun (WGS) entry which is preliminary data.</text>
</comment>
<name>A0A8S1YI67_9CILI</name>
<evidence type="ECO:0000313" key="1">
    <source>
        <dbReference type="EMBL" id="CAD8213620.1"/>
    </source>
</evidence>
<dbReference type="AlphaFoldDB" id="A0A8S1YI67"/>
<gene>
    <name evidence="1" type="ORF">PPENT_87.1.T1820017</name>
</gene>
<dbReference type="Proteomes" id="UP000689195">
    <property type="component" value="Unassembled WGS sequence"/>
</dbReference>
<sequence length="146" mass="16546">MYQNKDQIILNDQIQDEIIKSSSNQNFNNEKKIYSSSITCTTTDDIIKIEAILRIYYVTPQLILKGAYLIQATSICGFINITIDSGNCQENRAVYPSYSICLQCDTNYVIFKNGYVNACPLHSAYCIDYADIVGRQNQISRNNSSI</sequence>
<dbReference type="EMBL" id="CAJJDO010000182">
    <property type="protein sequence ID" value="CAD8213620.1"/>
    <property type="molecule type" value="Genomic_DNA"/>
</dbReference>
<evidence type="ECO:0000313" key="2">
    <source>
        <dbReference type="Proteomes" id="UP000689195"/>
    </source>
</evidence>
<keyword evidence="2" id="KW-1185">Reference proteome</keyword>
<reference evidence="1" key="1">
    <citation type="submission" date="2021-01" db="EMBL/GenBank/DDBJ databases">
        <authorList>
            <consortium name="Genoscope - CEA"/>
            <person name="William W."/>
        </authorList>
    </citation>
    <scope>NUCLEOTIDE SEQUENCE</scope>
</reference>